<keyword evidence="2" id="KW-0004">4Fe-4S</keyword>
<dbReference type="STRING" id="2718.CHUV0807_1682"/>
<dbReference type="SFLD" id="SFLDS00029">
    <property type="entry name" value="Radical_SAM"/>
    <property type="match status" value="1"/>
</dbReference>
<dbReference type="InterPro" id="IPR058240">
    <property type="entry name" value="rSAM_sf"/>
</dbReference>
<evidence type="ECO:0000256" key="8">
    <source>
        <dbReference type="ARBA" id="ARBA00023134"/>
    </source>
</evidence>
<dbReference type="PANTHER" id="PTHR22960">
    <property type="entry name" value="MOLYBDOPTERIN COFACTOR SYNTHESIS PROTEIN A"/>
    <property type="match status" value="1"/>
</dbReference>
<dbReference type="Gene3D" id="3.20.20.70">
    <property type="entry name" value="Aldolase class I"/>
    <property type="match status" value="1"/>
</dbReference>
<dbReference type="SMART" id="SM00729">
    <property type="entry name" value="Elp3"/>
    <property type="match status" value="1"/>
</dbReference>
<dbReference type="InterPro" id="IPR013483">
    <property type="entry name" value="MoaA"/>
</dbReference>
<name>C8NAQ7_CARH6</name>
<dbReference type="EMBL" id="ACKY01000095">
    <property type="protein sequence ID" value="EEV88278.1"/>
    <property type="molecule type" value="Genomic_DNA"/>
</dbReference>
<dbReference type="Pfam" id="PF04055">
    <property type="entry name" value="Radical_SAM"/>
    <property type="match status" value="1"/>
</dbReference>
<evidence type="ECO:0000256" key="10">
    <source>
        <dbReference type="ARBA" id="ARBA00023239"/>
    </source>
</evidence>
<dbReference type="InterPro" id="IPR013785">
    <property type="entry name" value="Aldolase_TIM"/>
</dbReference>
<comment type="cofactor">
    <cofactor evidence="1">
        <name>[4Fe-4S] cluster</name>
        <dbReference type="ChEBI" id="CHEBI:49883"/>
    </cofactor>
</comment>
<keyword evidence="7" id="KW-0411">Iron-sulfur</keyword>
<evidence type="ECO:0000256" key="5">
    <source>
        <dbReference type="ARBA" id="ARBA00022741"/>
    </source>
</evidence>
<dbReference type="HOGENOM" id="CLU_009273_0_1_6"/>
<proteinExistence type="predicted"/>
<dbReference type="GO" id="GO:0005525">
    <property type="term" value="F:GTP binding"/>
    <property type="evidence" value="ECO:0007669"/>
    <property type="project" value="UniProtKB-KW"/>
</dbReference>
<evidence type="ECO:0000256" key="7">
    <source>
        <dbReference type="ARBA" id="ARBA00023014"/>
    </source>
</evidence>
<dbReference type="InterPro" id="IPR040064">
    <property type="entry name" value="MoaA-like"/>
</dbReference>
<keyword evidence="10" id="KW-0456">Lyase</keyword>
<dbReference type="GO" id="GO:0051539">
    <property type="term" value="F:4 iron, 4 sulfur cluster binding"/>
    <property type="evidence" value="ECO:0007669"/>
    <property type="project" value="UniProtKB-KW"/>
</dbReference>
<dbReference type="CDD" id="cd21117">
    <property type="entry name" value="Twitch_MoaA"/>
    <property type="match status" value="1"/>
</dbReference>
<keyword evidence="4" id="KW-0479">Metal-binding</keyword>
<comment type="caution">
    <text evidence="12">The sequence shown here is derived from an EMBL/GenBank/DDBJ whole genome shotgun (WGS) entry which is preliminary data.</text>
</comment>
<dbReference type="AlphaFoldDB" id="C8NAQ7"/>
<keyword evidence="3" id="KW-0949">S-adenosyl-L-methionine</keyword>
<dbReference type="GO" id="GO:0006777">
    <property type="term" value="P:Mo-molybdopterin cofactor biosynthetic process"/>
    <property type="evidence" value="ECO:0007669"/>
    <property type="project" value="UniProtKB-KW"/>
</dbReference>
<dbReference type="GO" id="GO:0046872">
    <property type="term" value="F:metal ion binding"/>
    <property type="evidence" value="ECO:0007669"/>
    <property type="project" value="UniProtKB-KW"/>
</dbReference>
<dbReference type="PANTHER" id="PTHR22960:SF28">
    <property type="entry name" value="GTP 3',8-CYCLASE"/>
    <property type="match status" value="1"/>
</dbReference>
<dbReference type="InterPro" id="IPR007197">
    <property type="entry name" value="rSAM"/>
</dbReference>
<dbReference type="SFLD" id="SFLDG01067">
    <property type="entry name" value="SPASM/twitch_domain_containing"/>
    <property type="match status" value="1"/>
</dbReference>
<dbReference type="Proteomes" id="UP000004870">
    <property type="component" value="Unassembled WGS sequence"/>
</dbReference>
<dbReference type="GO" id="GO:0061798">
    <property type="term" value="F:GTP 3',8'-cyclase activity"/>
    <property type="evidence" value="ECO:0007669"/>
    <property type="project" value="TreeGrafter"/>
</dbReference>
<evidence type="ECO:0000256" key="6">
    <source>
        <dbReference type="ARBA" id="ARBA00023004"/>
    </source>
</evidence>
<dbReference type="SFLD" id="SFLDG01386">
    <property type="entry name" value="main_SPASM_domain-containing"/>
    <property type="match status" value="1"/>
</dbReference>
<sequence>MLIDPYARRIAYLRLSVTDFCNYRCVYCLPDGYQGCGSADELSLAEIRTLVAAFAACGTEKIRLTGGEPTLRADIADIIRICASTPGIQKVALTTNGHRLAEHYPALLDAGLDQINLSVDSFRAATFQRLTGKNHLPALLATIDALLARGYHHLKLNALLMRDSATELYEDTLAYLKTRPLTMRYIELMQTGDNAALYQRAHISAAHITARLLADGWQERERSPLAGPAREYHHPDYAGRIGIIAPYEKTFCTKCNRLRVTARGQMHLCLFDSLNYDLRSWLRAGDTEGLIAQLHQLIAHKPERHHLHEQNPGIMRHLAQIGG</sequence>
<keyword evidence="9" id="KW-0501">Molybdenum cofactor biosynthesis</keyword>
<evidence type="ECO:0000256" key="3">
    <source>
        <dbReference type="ARBA" id="ARBA00022691"/>
    </source>
</evidence>
<gene>
    <name evidence="12" type="primary">moaA</name>
    <name evidence="12" type="ORF">HMPREF0198_1585</name>
</gene>
<reference evidence="12 13" key="1">
    <citation type="submission" date="2009-08" db="EMBL/GenBank/DDBJ databases">
        <authorList>
            <person name="Qin X."/>
            <person name="Bachman B."/>
            <person name="Battles P."/>
            <person name="Bell A."/>
            <person name="Bess C."/>
            <person name="Bickham C."/>
            <person name="Chaboub L."/>
            <person name="Chen D."/>
            <person name="Coyle M."/>
            <person name="Deiros D.R."/>
            <person name="Dinh H."/>
            <person name="Forbes L."/>
            <person name="Fowler G."/>
            <person name="Francisco L."/>
            <person name="Fu Q."/>
            <person name="Gubbala S."/>
            <person name="Hale W."/>
            <person name="Han Y."/>
            <person name="Hemphill L."/>
            <person name="Highlander S.K."/>
            <person name="Hirani K."/>
            <person name="Hogues M."/>
            <person name="Jackson L."/>
            <person name="Jakkamsetti A."/>
            <person name="Javaid M."/>
            <person name="Jiang H."/>
            <person name="Korchina V."/>
            <person name="Kovar C."/>
            <person name="Lara F."/>
            <person name="Lee S."/>
            <person name="Mata R."/>
            <person name="Mathew T."/>
            <person name="Moen C."/>
            <person name="Morales K."/>
            <person name="Munidasa M."/>
            <person name="Nazareth L."/>
            <person name="Ngo R."/>
            <person name="Nguyen L."/>
            <person name="Okwuonu G."/>
            <person name="Ongeri F."/>
            <person name="Patil S."/>
            <person name="Petrosino J."/>
            <person name="Pham C."/>
            <person name="Pham P."/>
            <person name="Pu L.-L."/>
            <person name="Puazo M."/>
            <person name="Raj R."/>
            <person name="Reid J."/>
            <person name="Rouhana J."/>
            <person name="Saada N."/>
            <person name="Shang Y."/>
            <person name="Simmons D."/>
            <person name="Thornton R."/>
            <person name="Warren J."/>
            <person name="Weissenberger G."/>
            <person name="Zhang J."/>
            <person name="Zhang L."/>
            <person name="Zhou C."/>
            <person name="Zhu D."/>
            <person name="Muzny D."/>
            <person name="Worley K."/>
            <person name="Gibbs R."/>
        </authorList>
    </citation>
    <scope>NUCLEOTIDE SEQUENCE [LARGE SCALE GENOMIC DNA]</scope>
    <source>
        <strain evidence="13">ATCC 15826 / DSM 8339 / NCTC 10426 / 6573</strain>
    </source>
</reference>
<dbReference type="SUPFAM" id="SSF102114">
    <property type="entry name" value="Radical SAM enzymes"/>
    <property type="match status" value="1"/>
</dbReference>
<accession>C8NAQ7</accession>
<dbReference type="PROSITE" id="PS51918">
    <property type="entry name" value="RADICAL_SAM"/>
    <property type="match status" value="1"/>
</dbReference>
<keyword evidence="13" id="KW-1185">Reference proteome</keyword>
<dbReference type="InterPro" id="IPR010505">
    <property type="entry name" value="MoaA_twitch"/>
</dbReference>
<evidence type="ECO:0000256" key="1">
    <source>
        <dbReference type="ARBA" id="ARBA00001966"/>
    </source>
</evidence>
<dbReference type="CDD" id="cd01335">
    <property type="entry name" value="Radical_SAM"/>
    <property type="match status" value="1"/>
</dbReference>
<feature type="domain" description="Radical SAM core" evidence="11">
    <location>
        <begin position="5"/>
        <end position="229"/>
    </location>
</feature>
<dbReference type="InterPro" id="IPR050105">
    <property type="entry name" value="MoCo_biosynth_MoaA/MoaC"/>
</dbReference>
<dbReference type="GeneID" id="84790502"/>
<evidence type="ECO:0000256" key="9">
    <source>
        <dbReference type="ARBA" id="ARBA00023150"/>
    </source>
</evidence>
<dbReference type="Pfam" id="PF06463">
    <property type="entry name" value="Mob_synth_C"/>
    <property type="match status" value="1"/>
</dbReference>
<protein>
    <submittedName>
        <fullName evidence="12">Molybdenum cofactor biosynthesis protein A</fullName>
    </submittedName>
</protein>
<dbReference type="SFLD" id="SFLDG01383">
    <property type="entry name" value="cyclic_pyranopterin_phosphate"/>
    <property type="match status" value="1"/>
</dbReference>
<evidence type="ECO:0000313" key="12">
    <source>
        <dbReference type="EMBL" id="EEV88278.1"/>
    </source>
</evidence>
<dbReference type="InterPro" id="IPR006638">
    <property type="entry name" value="Elp3/MiaA/NifB-like_rSAM"/>
</dbReference>
<evidence type="ECO:0000259" key="11">
    <source>
        <dbReference type="PROSITE" id="PS51918"/>
    </source>
</evidence>
<keyword evidence="5" id="KW-0547">Nucleotide-binding</keyword>
<evidence type="ECO:0000256" key="2">
    <source>
        <dbReference type="ARBA" id="ARBA00022485"/>
    </source>
</evidence>
<keyword evidence="8" id="KW-0342">GTP-binding</keyword>
<evidence type="ECO:0000313" key="13">
    <source>
        <dbReference type="Proteomes" id="UP000004870"/>
    </source>
</evidence>
<dbReference type="RefSeq" id="WP_004141335.1">
    <property type="nucleotide sequence ID" value="NZ_GG694027.1"/>
</dbReference>
<dbReference type="GO" id="GO:0061799">
    <property type="term" value="F:cyclic pyranopterin monophosphate synthase activity"/>
    <property type="evidence" value="ECO:0007669"/>
    <property type="project" value="TreeGrafter"/>
</dbReference>
<dbReference type="NCBIfam" id="TIGR02666">
    <property type="entry name" value="moaA"/>
    <property type="match status" value="1"/>
</dbReference>
<organism evidence="12 13">
    <name type="scientific">Cardiobacterium hominis (strain ATCC 15826 / DSM 8339 / NCTC 10426 / 6573)</name>
    <dbReference type="NCBI Taxonomy" id="638300"/>
    <lineage>
        <taxon>Bacteria</taxon>
        <taxon>Pseudomonadati</taxon>
        <taxon>Pseudomonadota</taxon>
        <taxon>Gammaproteobacteria</taxon>
        <taxon>Cardiobacteriales</taxon>
        <taxon>Cardiobacteriaceae</taxon>
        <taxon>Cardiobacterium</taxon>
    </lineage>
</organism>
<keyword evidence="6" id="KW-0408">Iron</keyword>
<evidence type="ECO:0000256" key="4">
    <source>
        <dbReference type="ARBA" id="ARBA00022723"/>
    </source>
</evidence>